<feature type="compositionally biased region" description="Low complexity" evidence="1">
    <location>
        <begin position="144"/>
        <end position="154"/>
    </location>
</feature>
<proteinExistence type="predicted"/>
<dbReference type="AlphaFoldDB" id="A0AAV5GIA6"/>
<sequence>MPHKRQKRSIRLERSSAQGMDNPPTAADSLLPITSTLNHDAGAAAVDDGKKSNKRRRKGAGSGRGDAPTADASGASKSAFRVINAVKLREEYHAKKKRKLEDEQKGKNPNQQKKTASTSMTPLPYESLSSFNRRVEQEMRGSVRAAIKDASASAQKKKDRKGKAKKGDGDDEDGAEDEDEEEVRRGRDGKPLAKKPKPTPEEAVDPHAKKARAPVTADAGSATNTARSRTGRTEFASADIRRRVDDVVQAPPTLADPARKGLMAKVLGPGGAAACGVSSEGQGSFKLAGAEAPVGSARLPINPAMKALLDAERERAVKMYRQLKEQREAEKN</sequence>
<evidence type="ECO:0000313" key="2">
    <source>
        <dbReference type="EMBL" id="GJN89102.1"/>
    </source>
</evidence>
<protein>
    <recommendedName>
        <fullName evidence="4">Ribosome biogenesis protein SLX9</fullName>
    </recommendedName>
</protein>
<organism evidence="2 3">
    <name type="scientific">Rhodotorula paludigena</name>
    <dbReference type="NCBI Taxonomy" id="86838"/>
    <lineage>
        <taxon>Eukaryota</taxon>
        <taxon>Fungi</taxon>
        <taxon>Dikarya</taxon>
        <taxon>Basidiomycota</taxon>
        <taxon>Pucciniomycotina</taxon>
        <taxon>Microbotryomycetes</taxon>
        <taxon>Sporidiobolales</taxon>
        <taxon>Sporidiobolaceae</taxon>
        <taxon>Rhodotorula</taxon>
    </lineage>
</organism>
<accession>A0AAV5GIA6</accession>
<evidence type="ECO:0008006" key="4">
    <source>
        <dbReference type="Google" id="ProtNLM"/>
    </source>
</evidence>
<dbReference type="Proteomes" id="UP001342314">
    <property type="component" value="Unassembled WGS sequence"/>
</dbReference>
<evidence type="ECO:0000313" key="3">
    <source>
        <dbReference type="Proteomes" id="UP001342314"/>
    </source>
</evidence>
<feature type="region of interest" description="Disordered" evidence="1">
    <location>
        <begin position="1"/>
        <end position="80"/>
    </location>
</feature>
<feature type="compositionally biased region" description="Basic and acidic residues" evidence="1">
    <location>
        <begin position="93"/>
        <end position="106"/>
    </location>
</feature>
<feature type="compositionally biased region" description="Basic and acidic residues" evidence="1">
    <location>
        <begin position="198"/>
        <end position="208"/>
    </location>
</feature>
<feature type="compositionally biased region" description="Basic residues" evidence="1">
    <location>
        <begin position="155"/>
        <end position="164"/>
    </location>
</feature>
<name>A0AAV5GIA6_9BASI</name>
<feature type="compositionally biased region" description="Basic and acidic residues" evidence="1">
    <location>
        <begin position="182"/>
        <end position="191"/>
    </location>
</feature>
<dbReference type="EMBL" id="BQKY01000004">
    <property type="protein sequence ID" value="GJN89102.1"/>
    <property type="molecule type" value="Genomic_DNA"/>
</dbReference>
<reference evidence="2 3" key="1">
    <citation type="submission" date="2021-12" db="EMBL/GenBank/DDBJ databases">
        <title>High titer production of polyol ester of fatty acids by Rhodotorula paludigena BS15 towards product separation-free biomass refinery.</title>
        <authorList>
            <person name="Mano J."/>
            <person name="Ono H."/>
            <person name="Tanaka T."/>
            <person name="Naito K."/>
            <person name="Sushida H."/>
            <person name="Ike M."/>
            <person name="Tokuyasu K."/>
            <person name="Kitaoka M."/>
        </authorList>
    </citation>
    <scope>NUCLEOTIDE SEQUENCE [LARGE SCALE GENOMIC DNA]</scope>
    <source>
        <strain evidence="2 3">BS15</strain>
    </source>
</reference>
<feature type="region of interest" description="Disordered" evidence="1">
    <location>
        <begin position="93"/>
        <end position="239"/>
    </location>
</feature>
<feature type="compositionally biased region" description="Acidic residues" evidence="1">
    <location>
        <begin position="169"/>
        <end position="181"/>
    </location>
</feature>
<gene>
    <name evidence="2" type="ORF">Rhopal_002076-T1</name>
</gene>
<evidence type="ECO:0000256" key="1">
    <source>
        <dbReference type="SAM" id="MobiDB-lite"/>
    </source>
</evidence>
<comment type="caution">
    <text evidence="2">The sequence shown here is derived from an EMBL/GenBank/DDBJ whole genome shotgun (WGS) entry which is preliminary data.</text>
</comment>
<feature type="compositionally biased region" description="Polar residues" evidence="1">
    <location>
        <begin position="107"/>
        <end position="132"/>
    </location>
</feature>
<keyword evidence="3" id="KW-1185">Reference proteome</keyword>